<dbReference type="SUPFAM" id="SSF88723">
    <property type="entry name" value="PIN domain-like"/>
    <property type="match status" value="1"/>
</dbReference>
<comment type="function">
    <text evidence="8">Toxic component of a toxin-antitoxin (TA) system. An RNase.</text>
</comment>
<keyword evidence="3 8" id="KW-0540">Nuclease</keyword>
<feature type="binding site" evidence="8">
    <location>
        <position position="104"/>
    </location>
    <ligand>
        <name>Mg(2+)</name>
        <dbReference type="ChEBI" id="CHEBI:18420"/>
    </ligand>
</feature>
<dbReference type="Pfam" id="PF01850">
    <property type="entry name" value="PIN"/>
    <property type="match status" value="1"/>
</dbReference>
<dbReference type="Proteomes" id="UP000250025">
    <property type="component" value="Chromosome"/>
</dbReference>
<evidence type="ECO:0000256" key="8">
    <source>
        <dbReference type="HAMAP-Rule" id="MF_00265"/>
    </source>
</evidence>
<dbReference type="PANTHER" id="PTHR33653">
    <property type="entry name" value="RIBONUCLEASE VAPC2"/>
    <property type="match status" value="1"/>
</dbReference>
<evidence type="ECO:0000313" key="10">
    <source>
        <dbReference type="EMBL" id="ARS52982.1"/>
    </source>
</evidence>
<keyword evidence="2 8" id="KW-1277">Toxin-antitoxin system</keyword>
<evidence type="ECO:0000256" key="1">
    <source>
        <dbReference type="ARBA" id="ARBA00001946"/>
    </source>
</evidence>
<protein>
    <recommendedName>
        <fullName evidence="8">Ribonuclease VapC</fullName>
        <shortName evidence="8">RNase VapC</shortName>
        <ecNumber evidence="8">3.1.-.-</ecNumber>
    </recommendedName>
    <alternativeName>
        <fullName evidence="8">Toxin VapC</fullName>
    </alternativeName>
</protein>
<dbReference type="AlphaFoldDB" id="A0A2Z2H6F2"/>
<dbReference type="PANTHER" id="PTHR33653:SF1">
    <property type="entry name" value="RIBONUCLEASE VAPC2"/>
    <property type="match status" value="1"/>
</dbReference>
<dbReference type="GO" id="GO:0090729">
    <property type="term" value="F:toxin activity"/>
    <property type="evidence" value="ECO:0007669"/>
    <property type="project" value="UniProtKB-KW"/>
</dbReference>
<keyword evidence="11" id="KW-1185">Reference proteome</keyword>
<evidence type="ECO:0000256" key="4">
    <source>
        <dbReference type="ARBA" id="ARBA00022723"/>
    </source>
</evidence>
<proteinExistence type="inferred from homology"/>
<accession>A0A2Z2H6F2</accession>
<dbReference type="InterPro" id="IPR050556">
    <property type="entry name" value="Type_II_TA_system_RNase"/>
</dbReference>
<evidence type="ECO:0000256" key="5">
    <source>
        <dbReference type="ARBA" id="ARBA00022801"/>
    </source>
</evidence>
<dbReference type="InterPro" id="IPR002716">
    <property type="entry name" value="PIN_dom"/>
</dbReference>
<dbReference type="RefSeq" id="WP_086621742.1">
    <property type="nucleotide sequence ID" value="NZ_CP021323.1"/>
</dbReference>
<keyword evidence="8" id="KW-0800">Toxin</keyword>
<keyword evidence="6 8" id="KW-0460">Magnesium</keyword>
<keyword evidence="5 8" id="KW-0378">Hydrolase</keyword>
<comment type="cofactor">
    <cofactor evidence="1 8">
        <name>Mg(2+)</name>
        <dbReference type="ChEBI" id="CHEBI:18420"/>
    </cofactor>
</comment>
<evidence type="ECO:0000256" key="2">
    <source>
        <dbReference type="ARBA" id="ARBA00022649"/>
    </source>
</evidence>
<feature type="domain" description="PIN" evidence="9">
    <location>
        <begin position="2"/>
        <end position="122"/>
    </location>
</feature>
<evidence type="ECO:0000256" key="7">
    <source>
        <dbReference type="ARBA" id="ARBA00038093"/>
    </source>
</evidence>
<dbReference type="CDD" id="cd18731">
    <property type="entry name" value="PIN_NgFitB-like"/>
    <property type="match status" value="1"/>
</dbReference>
<feature type="binding site" evidence="8">
    <location>
        <position position="5"/>
    </location>
    <ligand>
        <name>Mg(2+)</name>
        <dbReference type="ChEBI" id="CHEBI:18420"/>
    </ligand>
</feature>
<dbReference type="OrthoDB" id="9804823at2"/>
<dbReference type="KEGG" id="kus:B9G99_08890"/>
<dbReference type="GO" id="GO:0016787">
    <property type="term" value="F:hydrolase activity"/>
    <property type="evidence" value="ECO:0007669"/>
    <property type="project" value="UniProtKB-KW"/>
</dbReference>
<gene>
    <name evidence="8" type="primary">vapC</name>
    <name evidence="10" type="ORF">B9G99_08890</name>
</gene>
<organism evidence="10 11">
    <name type="scientific">Kushneria konosiri</name>
    <dbReference type="NCBI Taxonomy" id="698828"/>
    <lineage>
        <taxon>Bacteria</taxon>
        <taxon>Pseudomonadati</taxon>
        <taxon>Pseudomonadota</taxon>
        <taxon>Gammaproteobacteria</taxon>
        <taxon>Oceanospirillales</taxon>
        <taxon>Halomonadaceae</taxon>
        <taxon>Kushneria</taxon>
    </lineage>
</organism>
<evidence type="ECO:0000256" key="6">
    <source>
        <dbReference type="ARBA" id="ARBA00022842"/>
    </source>
</evidence>
<keyword evidence="4 8" id="KW-0479">Metal-binding</keyword>
<dbReference type="InterPro" id="IPR022907">
    <property type="entry name" value="VapC_family"/>
</dbReference>
<dbReference type="EC" id="3.1.-.-" evidence="8"/>
<dbReference type="EMBL" id="CP021323">
    <property type="protein sequence ID" value="ARS52982.1"/>
    <property type="molecule type" value="Genomic_DNA"/>
</dbReference>
<name>A0A2Z2H6F2_9GAMM</name>
<comment type="similarity">
    <text evidence="7 8">Belongs to the PINc/VapC protein family.</text>
</comment>
<evidence type="ECO:0000256" key="3">
    <source>
        <dbReference type="ARBA" id="ARBA00022722"/>
    </source>
</evidence>
<sequence>MIVLDTNVLSELMRPTPNDNVVRWLDGQTSEQVFVTAITVAEILHSIARLPAGARRQRLGNIAAAMFEEDLAGRILSFDADSAVVYSQCVATRENSGRPISMADAQIAAICLQHQAALATRNLKDFEGLSMTLHDPWQVHQTG</sequence>
<evidence type="ECO:0000313" key="11">
    <source>
        <dbReference type="Proteomes" id="UP000250025"/>
    </source>
</evidence>
<dbReference type="HAMAP" id="MF_00265">
    <property type="entry name" value="VapC_Nob1"/>
    <property type="match status" value="1"/>
</dbReference>
<dbReference type="InterPro" id="IPR029060">
    <property type="entry name" value="PIN-like_dom_sf"/>
</dbReference>
<dbReference type="Gene3D" id="3.40.50.1010">
    <property type="entry name" value="5'-nuclease"/>
    <property type="match status" value="1"/>
</dbReference>
<dbReference type="GO" id="GO:0000287">
    <property type="term" value="F:magnesium ion binding"/>
    <property type="evidence" value="ECO:0007669"/>
    <property type="project" value="UniProtKB-UniRule"/>
</dbReference>
<dbReference type="GO" id="GO:0004540">
    <property type="term" value="F:RNA nuclease activity"/>
    <property type="evidence" value="ECO:0007669"/>
    <property type="project" value="InterPro"/>
</dbReference>
<evidence type="ECO:0000259" key="9">
    <source>
        <dbReference type="Pfam" id="PF01850"/>
    </source>
</evidence>
<reference evidence="10 11" key="1">
    <citation type="journal article" date="2017" name="Int. J. Syst. Evol. Microbiol.">
        <title>Kushneria konosiri sp. nov., isolated from the Korean salt-fermented seafood Daemi-jeot.</title>
        <authorList>
            <person name="Yun J.H."/>
            <person name="Park S.K."/>
            <person name="Lee J.Y."/>
            <person name="Jung M.J."/>
            <person name="Bae J.W."/>
        </authorList>
    </citation>
    <scope>NUCLEOTIDE SEQUENCE [LARGE SCALE GENOMIC DNA]</scope>
    <source>
        <strain evidence="10 11">X49</strain>
    </source>
</reference>